<dbReference type="Gene3D" id="3.40.190.10">
    <property type="entry name" value="Periplasmic binding protein-like II"/>
    <property type="match status" value="1"/>
</dbReference>
<evidence type="ECO:0000256" key="2">
    <source>
        <dbReference type="ARBA" id="ARBA00005695"/>
    </source>
</evidence>
<evidence type="ECO:0000313" key="7">
    <source>
        <dbReference type="Proteomes" id="UP000612855"/>
    </source>
</evidence>
<comment type="similarity">
    <text evidence="2">Belongs to the bacterial solute-binding protein 5 family.</text>
</comment>
<dbReference type="AlphaFoldDB" id="A0A917A3K5"/>
<sequence>MKHLRLTTFLVAAAMATGATTGAMAQQDGGRLDLIVQPEPPGLMLGLVQNGPTQMVAGQIYESLLRYNKDLEPQPSLAKEWEIAEDGMTYTFKLQEGVTWHDGEPFTSADVVFSTVFLQDNHARFRGAFSHVESVEAPDDLTIVIKMKEPYGPFINAFEAGSMPIVPKHIYEGTDYATNEMNNTPIGTGPYKFVEWEKGSFIHLTKNEDYYIDGLPHIDDLYYRVVPDAASRAVAFETGEVQVLPGGAVENWDVKRLTEMEGVCSTSDGWEFFAPHAWMWLNNREGPTSNKLFRQAVMYAMDREFVKDVVWNGYGTVPTGPVSSKTNFYSDDVPQYPHDPEKAKELLAEMGYDGTPVRLLPLPYGETWQRWAEAVKQNLEEVGIKVDIDSADVAGWNEKTANWDYDMAFTYLYQYGDPALGVARNYVESQIKKGSPWNNVEGYVNPEMDKMWEAAALEPDNAKRQEMYTTIQKQIVEDVPVAWLLEIEFPTIYRCNVKNLITTGIGLNDGLRDAWIEE</sequence>
<dbReference type="Gene3D" id="3.10.105.10">
    <property type="entry name" value="Dipeptide-binding Protein, Domain 3"/>
    <property type="match status" value="1"/>
</dbReference>
<dbReference type="InterPro" id="IPR030678">
    <property type="entry name" value="Peptide/Ni-bd"/>
</dbReference>
<comment type="caution">
    <text evidence="6">The sequence shown here is derived from an EMBL/GenBank/DDBJ whole genome shotgun (WGS) entry which is preliminary data.</text>
</comment>
<proteinExistence type="inferred from homology"/>
<accession>A0A917A3K5</accession>
<dbReference type="SUPFAM" id="SSF53850">
    <property type="entry name" value="Periplasmic binding protein-like II"/>
    <property type="match status" value="1"/>
</dbReference>
<dbReference type="PANTHER" id="PTHR30290">
    <property type="entry name" value="PERIPLASMIC BINDING COMPONENT OF ABC TRANSPORTER"/>
    <property type="match status" value="1"/>
</dbReference>
<dbReference type="GO" id="GO:1904680">
    <property type="term" value="F:peptide transmembrane transporter activity"/>
    <property type="evidence" value="ECO:0007669"/>
    <property type="project" value="TreeGrafter"/>
</dbReference>
<evidence type="ECO:0000256" key="4">
    <source>
        <dbReference type="SAM" id="SignalP"/>
    </source>
</evidence>
<feature type="signal peptide" evidence="4">
    <location>
        <begin position="1"/>
        <end position="25"/>
    </location>
</feature>
<reference evidence="7" key="1">
    <citation type="journal article" date="2019" name="Int. J. Syst. Evol. Microbiol.">
        <title>The Global Catalogue of Microorganisms (GCM) 10K type strain sequencing project: providing services to taxonomists for standard genome sequencing and annotation.</title>
        <authorList>
            <consortium name="The Broad Institute Genomics Platform"/>
            <consortium name="The Broad Institute Genome Sequencing Center for Infectious Disease"/>
            <person name="Wu L."/>
            <person name="Ma J."/>
        </authorList>
    </citation>
    <scope>NUCLEOTIDE SEQUENCE [LARGE SCALE GENOMIC DNA]</scope>
    <source>
        <strain evidence="7">CGMCC 1.12664</strain>
    </source>
</reference>
<evidence type="ECO:0000313" key="6">
    <source>
        <dbReference type="EMBL" id="GGE24662.1"/>
    </source>
</evidence>
<dbReference type="Pfam" id="PF00496">
    <property type="entry name" value="SBP_bac_5"/>
    <property type="match status" value="1"/>
</dbReference>
<dbReference type="InterPro" id="IPR000914">
    <property type="entry name" value="SBP_5_dom"/>
</dbReference>
<dbReference type="GO" id="GO:0030288">
    <property type="term" value="C:outer membrane-bounded periplasmic space"/>
    <property type="evidence" value="ECO:0007669"/>
    <property type="project" value="UniProtKB-ARBA"/>
</dbReference>
<dbReference type="Proteomes" id="UP000612855">
    <property type="component" value="Unassembled WGS sequence"/>
</dbReference>
<dbReference type="GO" id="GO:0043190">
    <property type="term" value="C:ATP-binding cassette (ABC) transporter complex"/>
    <property type="evidence" value="ECO:0007669"/>
    <property type="project" value="InterPro"/>
</dbReference>
<dbReference type="PANTHER" id="PTHR30290:SF38">
    <property type="entry name" value="D,D-DIPEPTIDE-BINDING PERIPLASMIC PROTEIN DDPA-RELATED"/>
    <property type="match status" value="1"/>
</dbReference>
<evidence type="ECO:0000256" key="1">
    <source>
        <dbReference type="ARBA" id="ARBA00004418"/>
    </source>
</evidence>
<protein>
    <submittedName>
        <fullName evidence="6">ABC transporter substrate-binding protein</fullName>
    </submittedName>
</protein>
<organism evidence="6 7">
    <name type="scientific">Primorskyibacter flagellatus</name>
    <dbReference type="NCBI Taxonomy" id="1387277"/>
    <lineage>
        <taxon>Bacteria</taxon>
        <taxon>Pseudomonadati</taxon>
        <taxon>Pseudomonadota</taxon>
        <taxon>Alphaproteobacteria</taxon>
        <taxon>Rhodobacterales</taxon>
        <taxon>Roseobacteraceae</taxon>
        <taxon>Primorskyibacter</taxon>
    </lineage>
</organism>
<keyword evidence="7" id="KW-1185">Reference proteome</keyword>
<dbReference type="GO" id="GO:0015833">
    <property type="term" value="P:peptide transport"/>
    <property type="evidence" value="ECO:0007669"/>
    <property type="project" value="TreeGrafter"/>
</dbReference>
<dbReference type="InterPro" id="IPR039424">
    <property type="entry name" value="SBP_5"/>
</dbReference>
<comment type="subcellular location">
    <subcellularLocation>
        <location evidence="1">Periplasm</location>
    </subcellularLocation>
</comment>
<keyword evidence="3 4" id="KW-0732">Signal</keyword>
<name>A0A917A3K5_9RHOB</name>
<dbReference type="EMBL" id="BMFJ01000001">
    <property type="protein sequence ID" value="GGE24662.1"/>
    <property type="molecule type" value="Genomic_DNA"/>
</dbReference>
<dbReference type="CDD" id="cd08517">
    <property type="entry name" value="PBP2_NikA_DppA_OppA_like_13"/>
    <property type="match status" value="1"/>
</dbReference>
<feature type="domain" description="Solute-binding protein family 5" evidence="5">
    <location>
        <begin position="72"/>
        <end position="423"/>
    </location>
</feature>
<gene>
    <name evidence="6" type="ORF">GCM10011360_11330</name>
</gene>
<evidence type="ECO:0000256" key="3">
    <source>
        <dbReference type="ARBA" id="ARBA00022729"/>
    </source>
</evidence>
<dbReference type="RefSeq" id="WP_188476690.1">
    <property type="nucleotide sequence ID" value="NZ_BMFJ01000001.1"/>
</dbReference>
<dbReference type="PIRSF" id="PIRSF002741">
    <property type="entry name" value="MppA"/>
    <property type="match status" value="1"/>
</dbReference>
<feature type="chain" id="PRO_5038023575" evidence="4">
    <location>
        <begin position="26"/>
        <end position="518"/>
    </location>
</feature>
<evidence type="ECO:0000259" key="5">
    <source>
        <dbReference type="Pfam" id="PF00496"/>
    </source>
</evidence>